<gene>
    <name evidence="1" type="ORF">METZ01_LOCUS386056</name>
</gene>
<proteinExistence type="predicted"/>
<evidence type="ECO:0000313" key="1">
    <source>
        <dbReference type="EMBL" id="SVD33202.1"/>
    </source>
</evidence>
<protein>
    <submittedName>
        <fullName evidence="1">Uncharacterized protein</fullName>
    </submittedName>
</protein>
<sequence>PLILIVLLLTSSFTVLDVYSIDDDEGQYIILPNETNEETPRQIAINYVPFREVATVVIDQIDDMVTKSYTLMSKDNKDFRIPDSLEAKILNKEIISIVYTNTERCTLGVIEATCIMINIEVDDSTEIEFKEKQKMAREIGDSVIDDINQALGTITKYHSTAIQSNNDLTGSEKATFSVTYTMYYLPAKLLFNMLILESITEEIRNAGGFFNNAKMLTEKKNSVFTFSMIPEKQSILHAVQISSTSPGTIGLGNLSPLDILIEDELNRSKLFMHGHYPLNSIVNILIFSEEKLQ</sequence>
<organism evidence="1">
    <name type="scientific">marine metagenome</name>
    <dbReference type="NCBI Taxonomy" id="408172"/>
    <lineage>
        <taxon>unclassified sequences</taxon>
        <taxon>metagenomes</taxon>
        <taxon>ecological metagenomes</taxon>
    </lineage>
</organism>
<feature type="non-terminal residue" evidence="1">
    <location>
        <position position="293"/>
    </location>
</feature>
<dbReference type="EMBL" id="UINC01143970">
    <property type="protein sequence ID" value="SVD33202.1"/>
    <property type="molecule type" value="Genomic_DNA"/>
</dbReference>
<dbReference type="AlphaFoldDB" id="A0A382UGF9"/>
<feature type="non-terminal residue" evidence="1">
    <location>
        <position position="1"/>
    </location>
</feature>
<reference evidence="1" key="1">
    <citation type="submission" date="2018-05" db="EMBL/GenBank/DDBJ databases">
        <authorList>
            <person name="Lanie J.A."/>
            <person name="Ng W.-L."/>
            <person name="Kazmierczak K.M."/>
            <person name="Andrzejewski T.M."/>
            <person name="Davidsen T.M."/>
            <person name="Wayne K.J."/>
            <person name="Tettelin H."/>
            <person name="Glass J.I."/>
            <person name="Rusch D."/>
            <person name="Podicherti R."/>
            <person name="Tsui H.-C.T."/>
            <person name="Winkler M.E."/>
        </authorList>
    </citation>
    <scope>NUCLEOTIDE SEQUENCE</scope>
</reference>
<name>A0A382UGF9_9ZZZZ</name>
<accession>A0A382UGF9</accession>